<organism evidence="3">
    <name type="scientific">Salmo salar</name>
    <name type="common">Atlantic salmon</name>
    <dbReference type="NCBI Taxonomy" id="8030"/>
    <lineage>
        <taxon>Eukaryota</taxon>
        <taxon>Metazoa</taxon>
        <taxon>Chordata</taxon>
        <taxon>Craniata</taxon>
        <taxon>Vertebrata</taxon>
        <taxon>Euteleostomi</taxon>
        <taxon>Actinopterygii</taxon>
        <taxon>Neopterygii</taxon>
        <taxon>Teleostei</taxon>
        <taxon>Protacanthopterygii</taxon>
        <taxon>Salmoniformes</taxon>
        <taxon>Salmonidae</taxon>
        <taxon>Salmoninae</taxon>
        <taxon>Salmo</taxon>
    </lineage>
</organism>
<reference evidence="3" key="1">
    <citation type="submission" date="2008-10" db="EMBL/GenBank/DDBJ databases">
        <authorList>
            <consortium name="cGRASP (B.F. Koop &amp; W.S. Davidson)"/>
            <person name="Leong J."/>
            <person name="von Schalburg K."/>
            <person name="Cooper G."/>
            <person name="Moore R."/>
            <person name="Holt R."/>
            <person name="Davidson W.S."/>
            <person name="Koop B.F."/>
        </authorList>
    </citation>
    <scope>NUCLEOTIDE SEQUENCE</scope>
    <source>
        <tissue evidence="3">Thyroid</tissue>
    </source>
</reference>
<feature type="signal peptide" evidence="2">
    <location>
        <begin position="1"/>
        <end position="29"/>
    </location>
</feature>
<dbReference type="Pfam" id="PF09341">
    <property type="entry name" value="Pcc1"/>
    <property type="match status" value="1"/>
</dbReference>
<proteinExistence type="evidence at transcript level"/>
<dbReference type="Gene3D" id="3.30.310.50">
    <property type="entry name" value="Alpha-D-phosphohexomutase, C-terminal domain"/>
    <property type="match status" value="1"/>
</dbReference>
<evidence type="ECO:0000256" key="1">
    <source>
        <dbReference type="ARBA" id="ARBA00007073"/>
    </source>
</evidence>
<accession>B5X5J8</accession>
<dbReference type="PANTHER" id="PTHR31283:SF5">
    <property type="entry name" value="EKC_KEOPS COMPLEX SUBUNIT LAGE3"/>
    <property type="match status" value="1"/>
</dbReference>
<dbReference type="RefSeq" id="NP_001134070.1">
    <property type="nucleotide sequence ID" value="NM_001140598.1"/>
</dbReference>
<dbReference type="GO" id="GO:0070525">
    <property type="term" value="P:tRNA threonylcarbamoyladenosine metabolic process"/>
    <property type="evidence" value="ECO:0007669"/>
    <property type="project" value="TreeGrafter"/>
</dbReference>
<dbReference type="KEGG" id="sasa:100195569"/>
<reference evidence="3 5" key="2">
    <citation type="journal article" date="2010" name="BMC Genomics">
        <title>Salmo salar and Esox lucius full-length cDNA sequences reveal changes in evolutionary pressures on a post-tetraploidization genome.</title>
        <authorList>
            <person name="Leong J.S."/>
            <person name="Jantzen S.G."/>
            <person name="von Schalburg K.R."/>
            <person name="Cooper G.A."/>
            <person name="Messmer A.M."/>
            <person name="Liao N.Y."/>
            <person name="Munro S."/>
            <person name="Moore R."/>
            <person name="Holt R.A."/>
            <person name="Jones S.J."/>
            <person name="Davidson W.S."/>
            <person name="Koop B.F."/>
        </authorList>
    </citation>
    <scope>NUCLEOTIDE SEQUENCE</scope>
    <source>
        <tissue evidence="3">Thyroid</tissue>
    </source>
</reference>
<dbReference type="InterPro" id="IPR015419">
    <property type="entry name" value="CTAG/Pcc1"/>
</dbReference>
<dbReference type="GO" id="GO:0000408">
    <property type="term" value="C:EKC/KEOPS complex"/>
    <property type="evidence" value="ECO:0007669"/>
    <property type="project" value="TreeGrafter"/>
</dbReference>
<gene>
    <name evidence="3" type="primary">LAGE3</name>
    <name evidence="5" type="synonym">lage3</name>
</gene>
<dbReference type="OrthoDB" id="10025739at2759"/>
<dbReference type="AlphaFoldDB" id="B5X5J8"/>
<keyword evidence="4" id="KW-1185">Reference proteome</keyword>
<dbReference type="EMBL" id="BT046317">
    <property type="protein sequence ID" value="ACI66118.1"/>
    <property type="molecule type" value="mRNA"/>
</dbReference>
<evidence type="ECO:0000313" key="4">
    <source>
        <dbReference type="Proteomes" id="UP001652741"/>
    </source>
</evidence>
<keyword evidence="2 5" id="KW-0732">Signal</keyword>
<reference evidence="5" key="4">
    <citation type="submission" date="2025-04" db="UniProtKB">
        <authorList>
            <consortium name="RefSeq"/>
        </authorList>
    </citation>
    <scope>IDENTIFICATION</scope>
</reference>
<dbReference type="PANTHER" id="PTHR31283">
    <property type="entry name" value="EKC/KEOPS COMPLEX SUBUNIT PCC1 FAMILY MEMBER"/>
    <property type="match status" value="1"/>
</dbReference>
<protein>
    <submittedName>
        <fullName evidence="5">EKC/KEOPS complex subunit LAGE3 precursor</fullName>
    </submittedName>
    <submittedName>
        <fullName evidence="3">L antigen family member 3</fullName>
    </submittedName>
</protein>
<dbReference type="GeneID" id="100195569"/>
<dbReference type="CTD" id="8270"/>
<feature type="chain" id="PRO_5009732157" evidence="2 5">
    <location>
        <begin position="30"/>
        <end position="83"/>
    </location>
</feature>
<name>B5X5J8_SALSA</name>
<sequence>MVVLLYTRLLSCIILTVHVMLSPSSPVSSVSLSIRRWRADEARILRVSVGSFMDHLSLVMETMEAFGPPVSVTTQTHSCSTMT</sequence>
<evidence type="ECO:0000313" key="3">
    <source>
        <dbReference type="EMBL" id="ACI66118.1"/>
    </source>
</evidence>
<comment type="similarity">
    <text evidence="1">Belongs to the CTAG/PCC1 family.</text>
</comment>
<evidence type="ECO:0000313" key="5">
    <source>
        <dbReference type="RefSeq" id="NP_001134070.1"/>
    </source>
</evidence>
<dbReference type="Proteomes" id="UP001652741">
    <property type="component" value="Chromosome ssa11"/>
</dbReference>
<evidence type="ECO:0000256" key="2">
    <source>
        <dbReference type="SAM" id="SignalP"/>
    </source>
</evidence>
<reference evidence="3" key="3">
    <citation type="submission" date="2010-08" db="EMBL/GenBank/DDBJ databases">
        <authorList>
            <consortium name="cGRASP (B.F. Koop &amp; W.S. Davidson)"/>
        </authorList>
    </citation>
    <scope>NUCLEOTIDE SEQUENCE</scope>
    <source>
        <tissue evidence="3">Thyroid</tissue>
    </source>
</reference>